<dbReference type="PANTHER" id="PTHR23151">
    <property type="entry name" value="DIHYDROLIPOAMIDE ACETYL/SUCCINYL-TRANSFERASE-RELATED"/>
    <property type="match status" value="1"/>
</dbReference>
<dbReference type="EC" id="2.3.1.-" evidence="3"/>
<dbReference type="Gene3D" id="3.30.559.10">
    <property type="entry name" value="Chloramphenicol acetyltransferase-like domain"/>
    <property type="match status" value="1"/>
</dbReference>
<evidence type="ECO:0000256" key="2">
    <source>
        <dbReference type="ARBA" id="ARBA00022823"/>
    </source>
</evidence>
<dbReference type="SUPFAM" id="SSF52777">
    <property type="entry name" value="CoA-dependent acyltransferases"/>
    <property type="match status" value="1"/>
</dbReference>
<keyword evidence="3" id="KW-0808">Transferase</keyword>
<feature type="domain" description="Peripheral subunit-binding (PSBD)" evidence="7">
    <location>
        <begin position="117"/>
        <end position="151"/>
    </location>
</feature>
<dbReference type="InterPro" id="IPR023213">
    <property type="entry name" value="CAT-like_dom_sf"/>
</dbReference>
<evidence type="ECO:0000256" key="3">
    <source>
        <dbReference type="RuleBase" id="RU003423"/>
    </source>
</evidence>
<dbReference type="Pfam" id="PF00364">
    <property type="entry name" value="Biotin_lipoyl"/>
    <property type="match status" value="1"/>
</dbReference>
<evidence type="ECO:0000313" key="9">
    <source>
        <dbReference type="Proteomes" id="UP001165060"/>
    </source>
</evidence>
<dbReference type="Gene3D" id="4.10.320.10">
    <property type="entry name" value="E3-binding domain"/>
    <property type="match status" value="1"/>
</dbReference>
<dbReference type="InterPro" id="IPR004167">
    <property type="entry name" value="PSBD"/>
</dbReference>
<evidence type="ECO:0000313" key="8">
    <source>
        <dbReference type="EMBL" id="GMI39858.1"/>
    </source>
</evidence>
<dbReference type="InterPro" id="IPR011053">
    <property type="entry name" value="Single_hybrid_motif"/>
</dbReference>
<dbReference type="PANTHER" id="PTHR23151:SF90">
    <property type="entry name" value="DIHYDROLIPOYLLYSINE-RESIDUE ACETYLTRANSFERASE COMPONENT OF PYRUVATE DEHYDROGENASE COMPLEX, MITOCHONDRIAL-RELATED"/>
    <property type="match status" value="1"/>
</dbReference>
<organism evidence="8 9">
    <name type="scientific">Tetraparma gracilis</name>
    <dbReference type="NCBI Taxonomy" id="2962635"/>
    <lineage>
        <taxon>Eukaryota</taxon>
        <taxon>Sar</taxon>
        <taxon>Stramenopiles</taxon>
        <taxon>Ochrophyta</taxon>
        <taxon>Bolidophyceae</taxon>
        <taxon>Parmales</taxon>
        <taxon>Triparmaceae</taxon>
        <taxon>Tetraparma</taxon>
    </lineage>
</organism>
<comment type="cofactor">
    <cofactor evidence="3">
        <name>(R)-lipoate</name>
        <dbReference type="ChEBI" id="CHEBI:83088"/>
    </cofactor>
</comment>
<keyword evidence="2 3" id="KW-0450">Lipoyl</keyword>
<keyword evidence="3" id="KW-0012">Acyltransferase</keyword>
<dbReference type="InterPro" id="IPR045257">
    <property type="entry name" value="E2/Pdx1"/>
</dbReference>
<dbReference type="InterPro" id="IPR036625">
    <property type="entry name" value="E3-bd_dom_sf"/>
</dbReference>
<dbReference type="Gene3D" id="2.40.50.100">
    <property type="match status" value="1"/>
</dbReference>
<evidence type="ECO:0000259" key="5">
    <source>
        <dbReference type="Pfam" id="PF00198"/>
    </source>
</evidence>
<name>A0ABQ6N3Q1_9STRA</name>
<evidence type="ECO:0000259" key="6">
    <source>
        <dbReference type="Pfam" id="PF00364"/>
    </source>
</evidence>
<protein>
    <recommendedName>
        <fullName evidence="3">Dihydrolipoamide acetyltransferase component of pyruvate dehydrogenase complex</fullName>
        <ecNumber evidence="3">2.3.1.-</ecNumber>
    </recommendedName>
</protein>
<evidence type="ECO:0000259" key="7">
    <source>
        <dbReference type="Pfam" id="PF02817"/>
    </source>
</evidence>
<dbReference type="Proteomes" id="UP001165060">
    <property type="component" value="Unassembled WGS sequence"/>
</dbReference>
<feature type="domain" description="2-oxoacid dehydrogenase acyltransferase catalytic" evidence="5">
    <location>
        <begin position="206"/>
        <end position="422"/>
    </location>
</feature>
<dbReference type="CDD" id="cd06849">
    <property type="entry name" value="lipoyl_domain"/>
    <property type="match status" value="1"/>
</dbReference>
<feature type="region of interest" description="Disordered" evidence="4">
    <location>
        <begin position="78"/>
        <end position="101"/>
    </location>
</feature>
<sequence length="423" mass="43298">MPPPPHPPQASWSVPEGSSFSAGDVLASIETDKAVVDYEATDDGFLARILQPPGVEIKCGVEICVVVEEEEDVAAFSDYSPSAAPSSPSTPAPSSTPAPMAVPVPTTHPDLPAEFVLTPAARHMSHSSGIDATVLFPGSGLKGRVTKSDILVALKEGRTLPPLQKAAASPPRSASAPAPAAAAAPPAAPAAPAAAEAAPVCHSASAYTDTPASGMRKVIASRLAESKSTVPHMYAAHAVDVSELAGFRKRMRDLGVKVSVNDLVISACGRALRDFPSVNGGTGPADISVAVATPSGLITPIVTDVNSRGLGGISSTVRELAGRAREGKLKPEEYQGGNFTISNLGMMGIHEFTAVINPPQGCILAVSAGQSRLVPGKDGGPPVQTEEMVVTLSGDRAQVDEKTAAAFIQAVAVYLEEPAMMMV</sequence>
<keyword evidence="9" id="KW-1185">Reference proteome</keyword>
<evidence type="ECO:0000256" key="4">
    <source>
        <dbReference type="SAM" id="MobiDB-lite"/>
    </source>
</evidence>
<reference evidence="8 9" key="1">
    <citation type="journal article" date="2023" name="Commun. Biol.">
        <title>Genome analysis of Parmales, the sister group of diatoms, reveals the evolutionary specialization of diatoms from phago-mixotrophs to photoautotrophs.</title>
        <authorList>
            <person name="Ban H."/>
            <person name="Sato S."/>
            <person name="Yoshikawa S."/>
            <person name="Yamada K."/>
            <person name="Nakamura Y."/>
            <person name="Ichinomiya M."/>
            <person name="Sato N."/>
            <person name="Blanc-Mathieu R."/>
            <person name="Endo H."/>
            <person name="Kuwata A."/>
            <person name="Ogata H."/>
        </authorList>
    </citation>
    <scope>NUCLEOTIDE SEQUENCE [LARGE SCALE GENOMIC DNA]</scope>
</reference>
<dbReference type="InterPro" id="IPR001078">
    <property type="entry name" value="2-oxoacid_DH_actylTfrase"/>
</dbReference>
<feature type="compositionally biased region" description="Low complexity" evidence="4">
    <location>
        <begin position="166"/>
        <end position="184"/>
    </location>
</feature>
<feature type="compositionally biased region" description="Pro residues" evidence="4">
    <location>
        <begin position="88"/>
        <end position="101"/>
    </location>
</feature>
<comment type="similarity">
    <text evidence="1 3">Belongs to the 2-oxoacid dehydrogenase family.</text>
</comment>
<dbReference type="Pfam" id="PF00198">
    <property type="entry name" value="2-oxoacid_dh"/>
    <property type="match status" value="1"/>
</dbReference>
<feature type="region of interest" description="Disordered" evidence="4">
    <location>
        <begin position="162"/>
        <end position="184"/>
    </location>
</feature>
<accession>A0ABQ6N3Q1</accession>
<feature type="domain" description="Lipoyl-binding" evidence="6">
    <location>
        <begin position="10"/>
        <end position="65"/>
    </location>
</feature>
<dbReference type="Pfam" id="PF02817">
    <property type="entry name" value="E3_binding"/>
    <property type="match status" value="1"/>
</dbReference>
<dbReference type="EMBL" id="BRYB01000895">
    <property type="protein sequence ID" value="GMI39858.1"/>
    <property type="molecule type" value="Genomic_DNA"/>
</dbReference>
<comment type="caution">
    <text evidence="8">The sequence shown here is derived from an EMBL/GenBank/DDBJ whole genome shotgun (WGS) entry which is preliminary data.</text>
</comment>
<dbReference type="SUPFAM" id="SSF47005">
    <property type="entry name" value="Peripheral subunit-binding domain of 2-oxo acid dehydrogenase complex"/>
    <property type="match status" value="1"/>
</dbReference>
<gene>
    <name evidence="8" type="ORF">TeGR_g4764</name>
</gene>
<evidence type="ECO:0000256" key="1">
    <source>
        <dbReference type="ARBA" id="ARBA00007317"/>
    </source>
</evidence>
<proteinExistence type="inferred from homology"/>
<dbReference type="SUPFAM" id="SSF51230">
    <property type="entry name" value="Single hybrid motif"/>
    <property type="match status" value="1"/>
</dbReference>
<dbReference type="InterPro" id="IPR000089">
    <property type="entry name" value="Biotin_lipoyl"/>
</dbReference>